<dbReference type="AlphaFoldDB" id="A0A0D0BYY2"/>
<dbReference type="InterPro" id="IPR036322">
    <property type="entry name" value="WD40_repeat_dom_sf"/>
</dbReference>
<evidence type="ECO:0000256" key="2">
    <source>
        <dbReference type="ARBA" id="ARBA00022737"/>
    </source>
</evidence>
<protein>
    <recommendedName>
        <fullName evidence="5">Anaphase-promoting complex subunit 4 WD40 domain-containing protein</fullName>
    </recommendedName>
</protein>
<dbReference type="GO" id="GO:1990234">
    <property type="term" value="C:transferase complex"/>
    <property type="evidence" value="ECO:0007669"/>
    <property type="project" value="UniProtKB-ARBA"/>
</dbReference>
<organism evidence="3 4">
    <name type="scientific">Collybiopsis luxurians FD-317 M1</name>
    <dbReference type="NCBI Taxonomy" id="944289"/>
    <lineage>
        <taxon>Eukaryota</taxon>
        <taxon>Fungi</taxon>
        <taxon>Dikarya</taxon>
        <taxon>Basidiomycota</taxon>
        <taxon>Agaricomycotina</taxon>
        <taxon>Agaricomycetes</taxon>
        <taxon>Agaricomycetidae</taxon>
        <taxon>Agaricales</taxon>
        <taxon>Marasmiineae</taxon>
        <taxon>Omphalotaceae</taxon>
        <taxon>Collybiopsis</taxon>
        <taxon>Collybiopsis luxurians</taxon>
    </lineage>
</organism>
<keyword evidence="1" id="KW-0853">WD repeat</keyword>
<accession>A0A0D0BYY2</accession>
<dbReference type="Gene3D" id="2.130.10.10">
    <property type="entry name" value="YVTN repeat-like/Quinoprotein amine dehydrogenase"/>
    <property type="match status" value="2"/>
</dbReference>
<dbReference type="Proteomes" id="UP000053593">
    <property type="component" value="Unassembled WGS sequence"/>
</dbReference>
<gene>
    <name evidence="3" type="ORF">GYMLUDRAFT_123715</name>
</gene>
<dbReference type="HOGENOM" id="CLU_059436_0_0_1"/>
<dbReference type="InterPro" id="IPR015943">
    <property type="entry name" value="WD40/YVTN_repeat-like_dom_sf"/>
</dbReference>
<reference evidence="3 4" key="1">
    <citation type="submission" date="2014-04" db="EMBL/GenBank/DDBJ databases">
        <title>Evolutionary Origins and Diversification of the Mycorrhizal Mutualists.</title>
        <authorList>
            <consortium name="DOE Joint Genome Institute"/>
            <consortium name="Mycorrhizal Genomics Consortium"/>
            <person name="Kohler A."/>
            <person name="Kuo A."/>
            <person name="Nagy L.G."/>
            <person name="Floudas D."/>
            <person name="Copeland A."/>
            <person name="Barry K.W."/>
            <person name="Cichocki N."/>
            <person name="Veneault-Fourrey C."/>
            <person name="LaButti K."/>
            <person name="Lindquist E.A."/>
            <person name="Lipzen A."/>
            <person name="Lundell T."/>
            <person name="Morin E."/>
            <person name="Murat C."/>
            <person name="Riley R."/>
            <person name="Ohm R."/>
            <person name="Sun H."/>
            <person name="Tunlid A."/>
            <person name="Henrissat B."/>
            <person name="Grigoriev I.V."/>
            <person name="Hibbett D.S."/>
            <person name="Martin F."/>
        </authorList>
    </citation>
    <scope>NUCLEOTIDE SEQUENCE [LARGE SCALE GENOMIC DNA]</scope>
    <source>
        <strain evidence="3 4">FD-317 M1</strain>
    </source>
</reference>
<name>A0A0D0BYY2_9AGAR</name>
<dbReference type="PANTHER" id="PTHR22847">
    <property type="entry name" value="WD40 REPEAT PROTEIN"/>
    <property type="match status" value="1"/>
</dbReference>
<evidence type="ECO:0008006" key="5">
    <source>
        <dbReference type="Google" id="ProtNLM"/>
    </source>
</evidence>
<dbReference type="InterPro" id="IPR001680">
    <property type="entry name" value="WD40_rpt"/>
</dbReference>
<evidence type="ECO:0000256" key="1">
    <source>
        <dbReference type="ARBA" id="ARBA00022574"/>
    </source>
</evidence>
<feature type="non-terminal residue" evidence="3">
    <location>
        <position position="1"/>
    </location>
</feature>
<evidence type="ECO:0000313" key="4">
    <source>
        <dbReference type="Proteomes" id="UP000053593"/>
    </source>
</evidence>
<dbReference type="Pfam" id="PF00400">
    <property type="entry name" value="WD40"/>
    <property type="match status" value="1"/>
</dbReference>
<keyword evidence="2" id="KW-0677">Repeat</keyword>
<keyword evidence="4" id="KW-1185">Reference proteome</keyword>
<dbReference type="PANTHER" id="PTHR22847:SF637">
    <property type="entry name" value="WD REPEAT DOMAIN 5B"/>
    <property type="match status" value="1"/>
</dbReference>
<dbReference type="EMBL" id="KN834891">
    <property type="protein sequence ID" value="KIK50637.1"/>
    <property type="molecule type" value="Genomic_DNA"/>
</dbReference>
<proteinExistence type="predicted"/>
<feature type="non-terminal residue" evidence="3">
    <location>
        <position position="317"/>
    </location>
</feature>
<dbReference type="SUPFAM" id="SSF50978">
    <property type="entry name" value="WD40 repeat-like"/>
    <property type="match status" value="1"/>
</dbReference>
<sequence length="317" mass="34301">GPQDAITSLAFSAQSQFLVAAGPGGVVVWNVESLCNVPLTSKHGETKLPERTTIPAVTWIYFSEIARHVLVLGTWDGSLQLWDYIPERSIHTVCKSVAHTSAVQVVSMDFLQQEVPMGGCAKLATSFADHSVSVWTLSADGELKKTFSVAFNKVILPKTVRFDSTTGNLYVFAFHGGSVVFLDGLTGNIIWTKKNGPAVMGSILLDQTCEQFAACTSQGFELFDLDRLTHIWAFSCEPILISVPKNIQFSDYSTTVVGGTDRGSALVYDVENGRVIQTLSYHRGGLVQAVATSTKENDFLVAIGGSNANQACDIILW</sequence>
<evidence type="ECO:0000313" key="3">
    <source>
        <dbReference type="EMBL" id="KIK50637.1"/>
    </source>
</evidence>
<dbReference type="OrthoDB" id="3238562at2759"/>